<reference evidence="2" key="1">
    <citation type="submission" date="2016-05" db="EMBL/GenBank/DDBJ databases">
        <authorList>
            <person name="Baek K."/>
            <person name="Yang S.-J."/>
        </authorList>
    </citation>
    <scope>NUCLEOTIDE SEQUENCE [LARGE SCALE GENOMIC DNA]</scope>
    <source>
        <strain evidence="2">ST58-10</strain>
    </source>
</reference>
<dbReference type="EMBL" id="CP015839">
    <property type="protein sequence ID" value="ANG61220.1"/>
    <property type="molecule type" value="Genomic_DNA"/>
</dbReference>
<dbReference type="AlphaFoldDB" id="A0A1A9EU01"/>
<keyword evidence="2" id="KW-1185">Reference proteome</keyword>
<name>A0A1A9EU01_9GAMM</name>
<dbReference type="RefSeq" id="WP_067376973.1">
    <property type="nucleotide sequence ID" value="NZ_CP015839.1"/>
</dbReference>
<sequence>MMQAPPGVQKYWLWKLSQRLERSGFHKLAAKLYRKALVPGFRHNHHCGADFNLVTSNSCFTVYWKGGRHLEGGLPLRQEMPKSRPCLILGSGPSINELDERLYTECDIFVVNGSILKCTAARRRVRAYIVQDPNFIETSFEIFKQGLDLADSLYLSSHAIAAIARRDAGLLDGRTLYLLERANRAFLLPRLATDEFRARFRHEDWLQLGDDTGPALIGWSHDPARGVFTGSTVVYSALQLGVFAGYDNILLAGVDFSVGVAGGRFYSEGGSSAVSHLDDNFMTQILPSFTLASEILIAGGVRITNLSIDSRLPENVIPKSIPSSAGSPTCDNE</sequence>
<evidence type="ECO:0000313" key="2">
    <source>
        <dbReference type="Proteomes" id="UP000078070"/>
    </source>
</evidence>
<dbReference type="Proteomes" id="UP000078070">
    <property type="component" value="Chromosome"/>
</dbReference>
<dbReference type="KEGG" id="mars:A8C75_01260"/>
<protein>
    <recommendedName>
        <fullName evidence="3">DUF115 domain-containing protein</fullName>
    </recommendedName>
</protein>
<dbReference type="OrthoDB" id="9177936at2"/>
<proteinExistence type="predicted"/>
<gene>
    <name evidence="1" type="ORF">A8C75_01260</name>
</gene>
<dbReference type="Gene3D" id="3.90.1480.10">
    <property type="entry name" value="Alpha-2,3-sialyltransferase"/>
    <property type="match status" value="1"/>
</dbReference>
<evidence type="ECO:0000313" key="1">
    <source>
        <dbReference type="EMBL" id="ANG61220.1"/>
    </source>
</evidence>
<accession>A0A1A9EU01</accession>
<evidence type="ECO:0008006" key="3">
    <source>
        <dbReference type="Google" id="ProtNLM"/>
    </source>
</evidence>
<organism evidence="1 2">
    <name type="scientific">Marinobacterium aestuarii</name>
    <dbReference type="NCBI Taxonomy" id="1821621"/>
    <lineage>
        <taxon>Bacteria</taxon>
        <taxon>Pseudomonadati</taxon>
        <taxon>Pseudomonadota</taxon>
        <taxon>Gammaproteobacteria</taxon>
        <taxon>Oceanospirillales</taxon>
        <taxon>Oceanospirillaceae</taxon>
        <taxon>Marinobacterium</taxon>
    </lineage>
</organism>
<reference evidence="1 2" key="2">
    <citation type="journal article" date="2018" name="Int. J. Syst. Evol. Microbiol.">
        <title>Marinobacterium aestuarii sp. nov., a benzene-degrading marine bacterium isolated from estuary sediment.</title>
        <authorList>
            <person name="Bae S.S."/>
            <person name="Jung J."/>
            <person name="Chung D."/>
            <person name="Baek K."/>
        </authorList>
    </citation>
    <scope>NUCLEOTIDE SEQUENCE [LARGE SCALE GENOMIC DNA]</scope>
    <source>
        <strain evidence="1 2">ST58-10</strain>
    </source>
</reference>
<dbReference type="STRING" id="1821621.A8C75_01260"/>